<feature type="transmembrane region" description="Helical" evidence="7">
    <location>
        <begin position="143"/>
        <end position="164"/>
    </location>
</feature>
<dbReference type="PANTHER" id="PTHR30353">
    <property type="entry name" value="INNER MEMBRANE PROTEIN DEDA-RELATED"/>
    <property type="match status" value="1"/>
</dbReference>
<proteinExistence type="inferred from homology"/>
<feature type="transmembrane region" description="Helical" evidence="7">
    <location>
        <begin position="57"/>
        <end position="78"/>
    </location>
</feature>
<evidence type="ECO:0000256" key="5">
    <source>
        <dbReference type="ARBA" id="ARBA00022989"/>
    </source>
</evidence>
<gene>
    <name evidence="9" type="ORF">DFR67_10285</name>
</gene>
<comment type="caution">
    <text evidence="9">The sequence shown here is derived from an EMBL/GenBank/DDBJ whole genome shotgun (WGS) entry which is preliminary data.</text>
</comment>
<dbReference type="PANTHER" id="PTHR30353:SF0">
    <property type="entry name" value="TRANSMEMBRANE PROTEIN"/>
    <property type="match status" value="1"/>
</dbReference>
<dbReference type="Proteomes" id="UP000247591">
    <property type="component" value="Unassembled WGS sequence"/>
</dbReference>
<keyword evidence="3 7" id="KW-1003">Cell membrane</keyword>
<evidence type="ECO:0000256" key="6">
    <source>
        <dbReference type="ARBA" id="ARBA00023136"/>
    </source>
</evidence>
<evidence type="ECO:0000259" key="8">
    <source>
        <dbReference type="Pfam" id="PF09335"/>
    </source>
</evidence>
<dbReference type="AlphaFoldDB" id="A0A318S0B7"/>
<organism evidence="9 10">
    <name type="scientific">Williamsia limnetica</name>
    <dbReference type="NCBI Taxonomy" id="882452"/>
    <lineage>
        <taxon>Bacteria</taxon>
        <taxon>Bacillati</taxon>
        <taxon>Actinomycetota</taxon>
        <taxon>Actinomycetes</taxon>
        <taxon>Mycobacteriales</taxon>
        <taxon>Nocardiaceae</taxon>
        <taxon>Williamsia</taxon>
    </lineage>
</organism>
<keyword evidence="4 7" id="KW-0812">Transmembrane</keyword>
<evidence type="ECO:0000256" key="3">
    <source>
        <dbReference type="ARBA" id="ARBA00022475"/>
    </source>
</evidence>
<protein>
    <submittedName>
        <fullName evidence="9">Membrane-associated protein</fullName>
    </submittedName>
</protein>
<keyword evidence="6 7" id="KW-0472">Membrane</keyword>
<sequence>MADWIVSVVQSTPPWAVYLIVCGVVFGEAAALLGLVLPGETVLLAGAVAAAIGSTNIAWLIVAASVAAVLGDWTGYLIGRRSGDKITHSRFGGWIGEERWARAETLIRDGGVVAVVGARWIGYVRTVTPFVAGMSHMPTRQYLLANVVGGVVWVVVVCVVGYALGQTLGASLLLYFALGAALVVVAYFGIRRLLRRRTSVDIGSPTE</sequence>
<evidence type="ECO:0000256" key="1">
    <source>
        <dbReference type="ARBA" id="ARBA00004651"/>
    </source>
</evidence>
<dbReference type="GO" id="GO:0005886">
    <property type="term" value="C:plasma membrane"/>
    <property type="evidence" value="ECO:0007669"/>
    <property type="project" value="UniProtKB-SubCell"/>
</dbReference>
<evidence type="ECO:0000256" key="2">
    <source>
        <dbReference type="ARBA" id="ARBA00010792"/>
    </source>
</evidence>
<evidence type="ECO:0000313" key="9">
    <source>
        <dbReference type="EMBL" id="PYE19947.1"/>
    </source>
</evidence>
<dbReference type="RefSeq" id="WP_245937692.1">
    <property type="nucleotide sequence ID" value="NZ_QJSP01000002.1"/>
</dbReference>
<dbReference type="Pfam" id="PF09335">
    <property type="entry name" value="VTT_dom"/>
    <property type="match status" value="1"/>
</dbReference>
<evidence type="ECO:0000313" key="10">
    <source>
        <dbReference type="Proteomes" id="UP000247591"/>
    </source>
</evidence>
<name>A0A318S0B7_WILLI</name>
<keyword evidence="5 7" id="KW-1133">Transmembrane helix</keyword>
<evidence type="ECO:0000256" key="7">
    <source>
        <dbReference type="RuleBase" id="RU367016"/>
    </source>
</evidence>
<keyword evidence="10" id="KW-1185">Reference proteome</keyword>
<feature type="domain" description="VTT" evidence="8">
    <location>
        <begin position="37"/>
        <end position="162"/>
    </location>
</feature>
<dbReference type="InterPro" id="IPR032818">
    <property type="entry name" value="DedA-like"/>
</dbReference>
<dbReference type="InterPro" id="IPR032816">
    <property type="entry name" value="VTT_dom"/>
</dbReference>
<reference evidence="9 10" key="1">
    <citation type="submission" date="2018-06" db="EMBL/GenBank/DDBJ databases">
        <title>Genomic Encyclopedia of Type Strains, Phase IV (KMG-IV): sequencing the most valuable type-strain genomes for metagenomic binning, comparative biology and taxonomic classification.</title>
        <authorList>
            <person name="Goeker M."/>
        </authorList>
    </citation>
    <scope>NUCLEOTIDE SEQUENCE [LARGE SCALE GENOMIC DNA]</scope>
    <source>
        <strain evidence="9 10">DSM 45521</strain>
    </source>
</reference>
<comment type="subcellular location">
    <subcellularLocation>
        <location evidence="1 7">Cell membrane</location>
        <topology evidence="1 7">Multi-pass membrane protein</topology>
    </subcellularLocation>
</comment>
<dbReference type="EMBL" id="QJSP01000002">
    <property type="protein sequence ID" value="PYE19947.1"/>
    <property type="molecule type" value="Genomic_DNA"/>
</dbReference>
<evidence type="ECO:0000256" key="4">
    <source>
        <dbReference type="ARBA" id="ARBA00022692"/>
    </source>
</evidence>
<feature type="transmembrane region" description="Helical" evidence="7">
    <location>
        <begin position="170"/>
        <end position="190"/>
    </location>
</feature>
<feature type="transmembrane region" description="Helical" evidence="7">
    <location>
        <begin position="15"/>
        <end position="37"/>
    </location>
</feature>
<comment type="similarity">
    <text evidence="2 7">Belongs to the DedA family.</text>
</comment>
<accession>A0A318S0B7</accession>